<feature type="domain" description="HTH gntR-type" evidence="4">
    <location>
        <begin position="7"/>
        <end position="75"/>
    </location>
</feature>
<reference evidence="7 9" key="2">
    <citation type="submission" date="2019-10" db="EMBL/GenBank/DDBJ databases">
        <authorList>
            <person name="Karimi E."/>
        </authorList>
    </citation>
    <scope>NUCLEOTIDE SEQUENCE [LARGE SCALE GENOMIC DNA]</scope>
    <source>
        <strain evidence="7">Sphingobacterium sp. 8BC</strain>
    </source>
</reference>
<sequence length="127" mass="15141">MEFNANKAIYLQIAEYVCDHILLATWKVDEKLPSVRELAVQMEVNPNTVMRTYDMLQQKEIIANKRGIGFFLTQESVKNVKLYRKAIFLEEDLPLFFRNIYLLEIGLDELEQRYRRFVSQNFNQNES</sequence>
<dbReference type="PANTHER" id="PTHR38445:SF10">
    <property type="entry name" value="GNTR-FAMILY TRANSCRIPTIONAL REGULATOR"/>
    <property type="match status" value="1"/>
</dbReference>
<reference evidence="5 10" key="3">
    <citation type="submission" date="2021-01" db="EMBL/GenBank/DDBJ databases">
        <title>FDA dAtabase for Regulatory Grade micrObial Sequences (FDA-ARGOS): Supporting development and validation of Infectious Disease Dx tests.</title>
        <authorList>
            <person name="Sproer C."/>
            <person name="Gronow S."/>
            <person name="Severitt S."/>
            <person name="Schroder I."/>
            <person name="Tallon L."/>
            <person name="Sadzewicz L."/>
            <person name="Zhao X."/>
            <person name="Boylan J."/>
            <person name="Ott S."/>
            <person name="Bowen H."/>
            <person name="Vavikolanu K."/>
            <person name="Mehta A."/>
            <person name="Aluvathingal J."/>
            <person name="Nadendla S."/>
            <person name="Lowell S."/>
            <person name="Myers T."/>
            <person name="Yan Y."/>
            <person name="Sichtig H."/>
        </authorList>
    </citation>
    <scope>NUCLEOTIDE SEQUENCE [LARGE SCALE GENOMIC DNA]</scope>
    <source>
        <strain evidence="5 10">FDAARGOS_1141</strain>
    </source>
</reference>
<evidence type="ECO:0000256" key="3">
    <source>
        <dbReference type="ARBA" id="ARBA00023163"/>
    </source>
</evidence>
<dbReference type="AlphaFoldDB" id="A0A2X2LU67"/>
<evidence type="ECO:0000313" key="9">
    <source>
        <dbReference type="Proteomes" id="UP000432350"/>
    </source>
</evidence>
<dbReference type="GO" id="GO:0003700">
    <property type="term" value="F:DNA-binding transcription factor activity"/>
    <property type="evidence" value="ECO:0007669"/>
    <property type="project" value="InterPro"/>
</dbReference>
<dbReference type="Gene3D" id="1.10.10.10">
    <property type="entry name" value="Winged helix-like DNA-binding domain superfamily/Winged helix DNA-binding domain"/>
    <property type="match status" value="1"/>
</dbReference>
<dbReference type="PROSITE" id="PS50949">
    <property type="entry name" value="HTH_GNTR"/>
    <property type="match status" value="1"/>
</dbReference>
<accession>A0A2X2LU67</accession>
<dbReference type="InterPro" id="IPR036388">
    <property type="entry name" value="WH-like_DNA-bd_sf"/>
</dbReference>
<evidence type="ECO:0000313" key="5">
    <source>
        <dbReference type="EMBL" id="QQT54919.1"/>
    </source>
</evidence>
<dbReference type="SMART" id="SM00345">
    <property type="entry name" value="HTH_GNTR"/>
    <property type="match status" value="1"/>
</dbReference>
<dbReference type="EMBL" id="CP068224">
    <property type="protein sequence ID" value="QQT54919.1"/>
    <property type="molecule type" value="Genomic_DNA"/>
</dbReference>
<proteinExistence type="predicted"/>
<dbReference type="Proteomes" id="UP000251241">
    <property type="component" value="Unassembled WGS sequence"/>
</dbReference>
<keyword evidence="1" id="KW-0805">Transcription regulation</keyword>
<evidence type="ECO:0000313" key="6">
    <source>
        <dbReference type="EMBL" id="SPZ93050.1"/>
    </source>
</evidence>
<dbReference type="Proteomes" id="UP000432350">
    <property type="component" value="Unassembled WGS sequence"/>
</dbReference>
<evidence type="ECO:0000313" key="10">
    <source>
        <dbReference type="Proteomes" id="UP000595498"/>
    </source>
</evidence>
<dbReference type="EMBL" id="UAUU01000011">
    <property type="protein sequence ID" value="SPZ93050.1"/>
    <property type="molecule type" value="Genomic_DNA"/>
</dbReference>
<dbReference type="RefSeq" id="WP_070567719.1">
    <property type="nucleotide sequence ID" value="NZ_CP068086.1"/>
</dbReference>
<name>A0A2X2LU67_SPHMU</name>
<dbReference type="EMBL" id="CABWMV010000028">
    <property type="protein sequence ID" value="VXD08069.1"/>
    <property type="molecule type" value="Genomic_DNA"/>
</dbReference>
<dbReference type="CDD" id="cd07377">
    <property type="entry name" value="WHTH_GntR"/>
    <property type="match status" value="1"/>
</dbReference>
<dbReference type="InterPro" id="IPR000524">
    <property type="entry name" value="Tscrpt_reg_HTH_GntR"/>
</dbReference>
<dbReference type="Pfam" id="PF00392">
    <property type="entry name" value="GntR"/>
    <property type="match status" value="1"/>
</dbReference>
<evidence type="ECO:0000256" key="2">
    <source>
        <dbReference type="ARBA" id="ARBA00023125"/>
    </source>
</evidence>
<dbReference type="GeneID" id="88831918"/>
<evidence type="ECO:0000259" key="4">
    <source>
        <dbReference type="PROSITE" id="PS50949"/>
    </source>
</evidence>
<keyword evidence="2" id="KW-0238">DNA-binding</keyword>
<reference evidence="6 8" key="1">
    <citation type="submission" date="2018-06" db="EMBL/GenBank/DDBJ databases">
        <authorList>
            <consortium name="Pathogen Informatics"/>
            <person name="Doyle S."/>
        </authorList>
    </citation>
    <scope>NUCLEOTIDE SEQUENCE [LARGE SCALE GENOMIC DNA]</scope>
    <source>
        <strain evidence="6 8">NCTC11343</strain>
    </source>
</reference>
<gene>
    <name evidence="5" type="ORF">I6I98_06605</name>
    <name evidence="6" type="ORF">NCTC11343_04986</name>
    <name evidence="7" type="ORF">SPHINGO8BC_90234</name>
</gene>
<evidence type="ECO:0000313" key="7">
    <source>
        <dbReference type="EMBL" id="VXD08069.1"/>
    </source>
</evidence>
<evidence type="ECO:0000313" key="8">
    <source>
        <dbReference type="Proteomes" id="UP000251241"/>
    </source>
</evidence>
<keyword evidence="3" id="KW-0804">Transcription</keyword>
<keyword evidence="10" id="KW-1185">Reference proteome</keyword>
<dbReference type="PANTHER" id="PTHR38445">
    <property type="entry name" value="HTH-TYPE TRANSCRIPTIONAL REPRESSOR YTRA"/>
    <property type="match status" value="1"/>
</dbReference>
<dbReference type="InterPro" id="IPR036390">
    <property type="entry name" value="WH_DNA-bd_sf"/>
</dbReference>
<accession>A0A654DQ43</accession>
<dbReference type="Proteomes" id="UP000595498">
    <property type="component" value="Chromosome"/>
</dbReference>
<dbReference type="Gene3D" id="1.10.287.100">
    <property type="match status" value="1"/>
</dbReference>
<protein>
    <submittedName>
        <fullName evidence="5">GntR family transcriptional regulator</fullName>
    </submittedName>
    <submittedName>
        <fullName evidence="6">Transcriptional regulatory protein PtsJ</fullName>
    </submittedName>
</protein>
<organism evidence="6 8">
    <name type="scientific">Sphingobacterium multivorum</name>
    <dbReference type="NCBI Taxonomy" id="28454"/>
    <lineage>
        <taxon>Bacteria</taxon>
        <taxon>Pseudomonadati</taxon>
        <taxon>Bacteroidota</taxon>
        <taxon>Sphingobacteriia</taxon>
        <taxon>Sphingobacteriales</taxon>
        <taxon>Sphingobacteriaceae</taxon>
        <taxon>Sphingobacterium</taxon>
    </lineage>
</organism>
<dbReference type="SUPFAM" id="SSF46785">
    <property type="entry name" value="Winged helix' DNA-binding domain"/>
    <property type="match status" value="1"/>
</dbReference>
<evidence type="ECO:0000256" key="1">
    <source>
        <dbReference type="ARBA" id="ARBA00023015"/>
    </source>
</evidence>
<dbReference type="GO" id="GO:0003677">
    <property type="term" value="F:DNA binding"/>
    <property type="evidence" value="ECO:0007669"/>
    <property type="project" value="UniProtKB-KW"/>
</dbReference>